<dbReference type="CDD" id="cd13903">
    <property type="entry name" value="CuRO_3_Tv-LCC_like"/>
    <property type="match status" value="1"/>
</dbReference>
<comment type="similarity">
    <text evidence="2">Belongs to the multicopper oxidase family.</text>
</comment>
<dbReference type="eggNOG" id="KOG1263">
    <property type="taxonomic scope" value="Eukaryota"/>
</dbReference>
<evidence type="ECO:0000256" key="12">
    <source>
        <dbReference type="ARBA" id="ARBA00035340"/>
    </source>
</evidence>
<keyword evidence="3" id="KW-0479">Metal-binding</keyword>
<gene>
    <name evidence="18" type="ORF">WG66_312</name>
</gene>
<dbReference type="GO" id="GO:0016491">
    <property type="term" value="F:oxidoreductase activity"/>
    <property type="evidence" value="ECO:0007669"/>
    <property type="project" value="UniProtKB-KW"/>
</dbReference>
<evidence type="ECO:0000256" key="2">
    <source>
        <dbReference type="ARBA" id="ARBA00010609"/>
    </source>
</evidence>
<keyword evidence="5" id="KW-0560">Oxidoreductase</keyword>
<evidence type="ECO:0000256" key="5">
    <source>
        <dbReference type="ARBA" id="ARBA00023002"/>
    </source>
</evidence>
<dbReference type="SUPFAM" id="SSF57829">
    <property type="entry name" value="Zn-binding ribosomal proteins"/>
    <property type="match status" value="1"/>
</dbReference>
<dbReference type="EMBL" id="LATX01000133">
    <property type="protein sequence ID" value="KTB47111.1"/>
    <property type="molecule type" value="Genomic_DNA"/>
</dbReference>
<name>A0A0W0GEX1_MONRR</name>
<dbReference type="FunFam" id="3.10.450.80:FF:000001">
    <property type="entry name" value="60S ribosomal protein L44"/>
    <property type="match status" value="1"/>
</dbReference>
<protein>
    <recommendedName>
        <fullName evidence="11">Large ribosomal subunit protein eL42</fullName>
    </recommendedName>
    <alternativeName>
        <fullName evidence="10">60S ribosomal protein L41</fullName>
    </alternativeName>
    <alternativeName>
        <fullName evidence="12">60S ribosomal protein L44</fullName>
    </alternativeName>
</protein>
<comment type="similarity">
    <text evidence="1 13">Belongs to the eukaryotic ribosomal protein eL42 family.</text>
</comment>
<dbReference type="PANTHER" id="PTHR11709:SF511">
    <property type="entry name" value="LACCASE"/>
    <property type="match status" value="1"/>
</dbReference>
<dbReference type="Proteomes" id="UP000054988">
    <property type="component" value="Unassembled WGS sequence"/>
</dbReference>
<dbReference type="Pfam" id="PF00935">
    <property type="entry name" value="Ribosomal_L44"/>
    <property type="match status" value="1"/>
</dbReference>
<keyword evidence="14" id="KW-0732">Signal</keyword>
<keyword evidence="6" id="KW-0186">Copper</keyword>
<feature type="domain" description="Plastocyanin-like" evidence="17">
    <location>
        <begin position="58"/>
        <end position="157"/>
    </location>
</feature>
<evidence type="ECO:0000256" key="9">
    <source>
        <dbReference type="ARBA" id="ARBA00023274"/>
    </source>
</evidence>
<dbReference type="GO" id="GO:1990904">
    <property type="term" value="C:ribonucleoprotein complex"/>
    <property type="evidence" value="ECO:0007669"/>
    <property type="project" value="UniProtKB-KW"/>
</dbReference>
<keyword evidence="4 13" id="KW-0689">Ribosomal protein</keyword>
<feature type="signal peptide" evidence="14">
    <location>
        <begin position="1"/>
        <end position="21"/>
    </location>
</feature>
<dbReference type="SUPFAM" id="SSF49503">
    <property type="entry name" value="Cupredoxins"/>
    <property type="match status" value="3"/>
</dbReference>
<dbReference type="InterPro" id="IPR053708">
    <property type="entry name" value="Ribosomal_LSU_eL42"/>
</dbReference>
<evidence type="ECO:0000259" key="16">
    <source>
        <dbReference type="Pfam" id="PF07731"/>
    </source>
</evidence>
<evidence type="ECO:0000313" key="19">
    <source>
        <dbReference type="Proteomes" id="UP000054988"/>
    </source>
</evidence>
<evidence type="ECO:0000256" key="14">
    <source>
        <dbReference type="SAM" id="SignalP"/>
    </source>
</evidence>
<evidence type="ECO:0000256" key="11">
    <source>
        <dbReference type="ARBA" id="ARBA00035236"/>
    </source>
</evidence>
<dbReference type="Pfam" id="PF00394">
    <property type="entry name" value="Cu-oxidase"/>
    <property type="match status" value="1"/>
</dbReference>
<dbReference type="InterPro" id="IPR011707">
    <property type="entry name" value="Cu-oxidase-like_N"/>
</dbReference>
<dbReference type="GO" id="GO:0005507">
    <property type="term" value="F:copper ion binding"/>
    <property type="evidence" value="ECO:0007669"/>
    <property type="project" value="InterPro"/>
</dbReference>
<dbReference type="Pfam" id="PF07732">
    <property type="entry name" value="Cu-oxidase_3"/>
    <property type="match status" value="1"/>
</dbReference>
<evidence type="ECO:0000256" key="7">
    <source>
        <dbReference type="ARBA" id="ARBA00023157"/>
    </source>
</evidence>
<dbReference type="InterPro" id="IPR001117">
    <property type="entry name" value="Cu-oxidase_2nd"/>
</dbReference>
<dbReference type="Pfam" id="PF07731">
    <property type="entry name" value="Cu-oxidase_2"/>
    <property type="match status" value="1"/>
</dbReference>
<dbReference type="PANTHER" id="PTHR11709">
    <property type="entry name" value="MULTI-COPPER OXIDASE"/>
    <property type="match status" value="1"/>
</dbReference>
<dbReference type="InterPro" id="IPR045087">
    <property type="entry name" value="Cu-oxidase_fam"/>
</dbReference>
<dbReference type="InterPro" id="IPR008972">
    <property type="entry name" value="Cupredoxin"/>
</dbReference>
<keyword evidence="8" id="KW-0325">Glycoprotein</keyword>
<evidence type="ECO:0000256" key="8">
    <source>
        <dbReference type="ARBA" id="ARBA00023180"/>
    </source>
</evidence>
<dbReference type="PROSITE" id="PS00080">
    <property type="entry name" value="MULTICOPPER_OXIDASE2"/>
    <property type="match status" value="1"/>
</dbReference>
<feature type="chain" id="PRO_5006902657" description="Large ribosomal subunit protein eL42" evidence="14">
    <location>
        <begin position="22"/>
        <end position="684"/>
    </location>
</feature>
<dbReference type="InterPro" id="IPR011706">
    <property type="entry name" value="Cu-oxidase_C"/>
</dbReference>
<dbReference type="Gene3D" id="2.60.40.420">
    <property type="entry name" value="Cupredoxins - blue copper proteins"/>
    <property type="match status" value="3"/>
</dbReference>
<organism evidence="18 19">
    <name type="scientific">Moniliophthora roreri</name>
    <name type="common">Frosty pod rot fungus</name>
    <name type="synonym">Monilia roreri</name>
    <dbReference type="NCBI Taxonomy" id="221103"/>
    <lineage>
        <taxon>Eukaryota</taxon>
        <taxon>Fungi</taxon>
        <taxon>Dikarya</taxon>
        <taxon>Basidiomycota</taxon>
        <taxon>Agaricomycotina</taxon>
        <taxon>Agaricomycetes</taxon>
        <taxon>Agaricomycetidae</taxon>
        <taxon>Agaricales</taxon>
        <taxon>Marasmiineae</taxon>
        <taxon>Marasmiaceae</taxon>
        <taxon>Moniliophthora</taxon>
    </lineage>
</organism>
<dbReference type="InterPro" id="IPR011332">
    <property type="entry name" value="Ribosomal_zn-bd"/>
</dbReference>
<evidence type="ECO:0000256" key="10">
    <source>
        <dbReference type="ARBA" id="ARBA00029633"/>
    </source>
</evidence>
<keyword evidence="7" id="KW-1015">Disulfide bond</keyword>
<dbReference type="GO" id="GO:0003735">
    <property type="term" value="F:structural constituent of ribosome"/>
    <property type="evidence" value="ECO:0007669"/>
    <property type="project" value="InterPro"/>
</dbReference>
<reference evidence="18 19" key="1">
    <citation type="submission" date="2015-12" db="EMBL/GenBank/DDBJ databases">
        <title>Draft genome sequence of Moniliophthora roreri, the causal agent of frosty pod rot of cacao.</title>
        <authorList>
            <person name="Aime M.C."/>
            <person name="Diaz-Valderrama J.R."/>
            <person name="Kijpornyongpan T."/>
            <person name="Phillips-Mora W."/>
        </authorList>
    </citation>
    <scope>NUCLEOTIDE SEQUENCE [LARGE SCALE GENOMIC DNA]</scope>
    <source>
        <strain evidence="18 19">MCA 2952</strain>
    </source>
</reference>
<dbReference type="FunFam" id="2.60.40.420:FF:000045">
    <property type="entry name" value="Laccase 2"/>
    <property type="match status" value="1"/>
</dbReference>
<dbReference type="InterPro" id="IPR000552">
    <property type="entry name" value="Ribosomal_eL44"/>
</dbReference>
<dbReference type="InterPro" id="IPR033138">
    <property type="entry name" value="Cu_oxidase_CS"/>
</dbReference>
<sequence length="684" mass="77114">MRTSFALLSCFLLYWPSSNWALEVIHKEGNLHVANKWIAPDGWPRAAVLAGKTTESVAFPGPLIKAKKGDRLKINVIDHLTDKTMVRATSIHWHGILQRHTNFADGVALVTQCPIIPGESFLYDFHVPDPGTYWYHSHISVQYCDGLRGPLVVYDPKDPYRHWYDVDDESTIITISDWYHPTARQLQATLVPVVENSTLINGKGRYPENPTAPLTVIQVHPHKRYRFRLISMSCDPLHFFSIDGHNLTIIEADGQYTKPHTVTTVPLLAAQRYSFVLYADQRPNNYWIRASPDEGPVGYKDGINMAILRYVGAPHREPASKPGYPEILLREADLHALEDPAAPGKPSPGGADYTIDITLGFDLPAHFYMNGVQWIPPVVPVLTQMLSGAKSAQELLPPGLVYTLPRNKTIQVNFYGGNAQSGPHPFHLHGHAFSVVKSADSDAYNFNNPVRRDVTSVAQGNLTVIRFRTDNPGPWFVHCHKDFHLEDGLAVVFAEDPEGTKFADPVPEAWKELCPKYEEFNRTSPNDVVKLDKDKPFDVAGNNKMVNIPKTRRTYCKGKTCKKHTPHKVTQYKKGKDSLFAQGKRRYDRKQSGYGGQTKPVFHKKAKTTKKVVLRLECTVCKYKMQLALKRCKHFELGGEKKTKGAALTFWSSRPKGSNVCFRPTSDTRKSSWLPSNLKMAFIR</sequence>
<comment type="caution">
    <text evidence="18">The sequence shown here is derived from an EMBL/GenBank/DDBJ whole genome shotgun (WGS) entry which is preliminary data.</text>
</comment>
<evidence type="ECO:0000259" key="17">
    <source>
        <dbReference type="Pfam" id="PF07732"/>
    </source>
</evidence>
<dbReference type="AlphaFoldDB" id="A0A0W0GEX1"/>
<evidence type="ECO:0000256" key="13">
    <source>
        <dbReference type="RuleBase" id="RU000666"/>
    </source>
</evidence>
<dbReference type="Gene3D" id="3.10.450.80">
    <property type="match status" value="1"/>
</dbReference>
<accession>A0A0W0GEX1</accession>
<dbReference type="PROSITE" id="PS01172">
    <property type="entry name" value="RIBOSOMAL_L44E"/>
    <property type="match status" value="1"/>
</dbReference>
<evidence type="ECO:0000256" key="6">
    <source>
        <dbReference type="ARBA" id="ARBA00023008"/>
    </source>
</evidence>
<dbReference type="InterPro" id="IPR002355">
    <property type="entry name" value="Cu_oxidase_Cu_BS"/>
</dbReference>
<feature type="domain" description="Plastocyanin-like" evidence="16">
    <location>
        <begin position="375"/>
        <end position="498"/>
    </location>
</feature>
<dbReference type="PROSITE" id="PS00079">
    <property type="entry name" value="MULTICOPPER_OXIDASE1"/>
    <property type="match status" value="2"/>
</dbReference>
<evidence type="ECO:0000313" key="18">
    <source>
        <dbReference type="EMBL" id="KTB47111.1"/>
    </source>
</evidence>
<evidence type="ECO:0000256" key="4">
    <source>
        <dbReference type="ARBA" id="ARBA00022980"/>
    </source>
</evidence>
<dbReference type="GO" id="GO:0006412">
    <property type="term" value="P:translation"/>
    <property type="evidence" value="ECO:0007669"/>
    <property type="project" value="InterPro"/>
</dbReference>
<evidence type="ECO:0000256" key="1">
    <source>
        <dbReference type="ARBA" id="ARBA00009364"/>
    </source>
</evidence>
<evidence type="ECO:0000259" key="15">
    <source>
        <dbReference type="Pfam" id="PF00394"/>
    </source>
</evidence>
<evidence type="ECO:0000256" key="3">
    <source>
        <dbReference type="ARBA" id="ARBA00022723"/>
    </source>
</evidence>
<feature type="domain" description="Plastocyanin-like" evidence="15">
    <location>
        <begin position="169"/>
        <end position="313"/>
    </location>
</feature>
<keyword evidence="9 13" id="KW-0687">Ribonucleoprotein</keyword>
<dbReference type="GO" id="GO:0005840">
    <property type="term" value="C:ribosome"/>
    <property type="evidence" value="ECO:0007669"/>
    <property type="project" value="UniProtKB-KW"/>
</dbReference>
<proteinExistence type="inferred from homology"/>